<gene>
    <name evidence="3" type="ORF">K469DRAFT_704287</name>
</gene>
<feature type="region of interest" description="Disordered" evidence="1">
    <location>
        <begin position="106"/>
        <end position="186"/>
    </location>
</feature>
<dbReference type="SMART" id="SM00974">
    <property type="entry name" value="T5orf172"/>
    <property type="match status" value="1"/>
</dbReference>
<name>A0A6A6ECZ7_9PEZI</name>
<keyword evidence="4" id="KW-1185">Reference proteome</keyword>
<sequence length="966" mass="106927">MSYNLDVDFFIRFNDLDPVAQDQCIFLTKEGRRCRWFCRDNNQAIELHRRITQSENVFIDDIIEYILCNCCREARAQHRDRIVNIGLLIPLAERWLDEILTQRRLEETQRQAAEPSTPANSAPTLSASSPASSTYATSATSTPSRNTTIETPLTNPSYYRSGSQSSFSTSSTPSKPDASPTPAPRTSLIISNTTQVGLQPLGSEAPYNLRSREVNFSATPVSRLTALYSQASLSEFQPHIQEPSPKDAVSWKICEPLYKRDFETGSVYVFNRASSPGHVKIGWTAVSVEARLEGWSKCGYIPNKLFSVDNVPNAQRAETLTHHELIKEWRRERRCKAEHCQVSHQEWFEVSQDRAIQVLDSWANFFKKANPYEWNGSLKTEWEKVVGMLVANGEIVTSTKLLEHYEASIKKKAAVKKEPVGVKTTSKIEEQRRVPGEPKYKEPMSYDEISDGLASIRAELEALSKPKLQLKSETLPSQIPMAGVSPPKAEKESKADPQVNARPLLKTELVSKAPSKGPFVFSAGSSSKIEPSSSDGPLLVKEPRAQAQPLFKTELLPKSDSQSKATQPPRSELPNNNGVLSKTPHVFNSESASKVEPFSFSGSLFMKQAPLTTESLFTKELPVNKASLFEAQSLFKTDTIFKSESLFKWDSSPDTKLSFGTGAQSQTPSIFGAKPPSKVEQSSSIFQPSTKEPLFKTQSLFKTDLFSKSEPLPKSDSLPKTLFDTSAFPKTDFVFEAVSSSKSEPLPKTGSSSFQSLFKTQLVLEKQTLPEDEALRGKAASSSSKGASVDEELLPEQIPLPPSPILEATDGDQDASAPWGTDISDALVNLYLNEQAESLDPPTTSVTERQVEDEEVKPNNEDEVKPQSELVKQTVQTHERELKSQEDDETTIVEQETESSVVEWVEEETLVDTQAPLALEMAALKIVDKLANVASTEVATKAENGLDGVKVMEREVSPDVEVVALS</sequence>
<feature type="compositionally biased region" description="Polar residues" evidence="1">
    <location>
        <begin position="145"/>
        <end position="155"/>
    </location>
</feature>
<evidence type="ECO:0000313" key="4">
    <source>
        <dbReference type="Proteomes" id="UP000800200"/>
    </source>
</evidence>
<feature type="domain" description="Bacteriophage T5 Orf172 DNA-binding" evidence="2">
    <location>
        <begin position="273"/>
        <end position="362"/>
    </location>
</feature>
<feature type="compositionally biased region" description="Low complexity" evidence="1">
    <location>
        <begin position="115"/>
        <end position="144"/>
    </location>
</feature>
<reference evidence="3" key="1">
    <citation type="journal article" date="2020" name="Stud. Mycol.">
        <title>101 Dothideomycetes genomes: a test case for predicting lifestyles and emergence of pathogens.</title>
        <authorList>
            <person name="Haridas S."/>
            <person name="Albert R."/>
            <person name="Binder M."/>
            <person name="Bloem J."/>
            <person name="Labutti K."/>
            <person name="Salamov A."/>
            <person name="Andreopoulos B."/>
            <person name="Baker S."/>
            <person name="Barry K."/>
            <person name="Bills G."/>
            <person name="Bluhm B."/>
            <person name="Cannon C."/>
            <person name="Castanera R."/>
            <person name="Culley D."/>
            <person name="Daum C."/>
            <person name="Ezra D."/>
            <person name="Gonzalez J."/>
            <person name="Henrissat B."/>
            <person name="Kuo A."/>
            <person name="Liang C."/>
            <person name="Lipzen A."/>
            <person name="Lutzoni F."/>
            <person name="Magnuson J."/>
            <person name="Mondo S."/>
            <person name="Nolan M."/>
            <person name="Ohm R."/>
            <person name="Pangilinan J."/>
            <person name="Park H.-J."/>
            <person name="Ramirez L."/>
            <person name="Alfaro M."/>
            <person name="Sun H."/>
            <person name="Tritt A."/>
            <person name="Yoshinaga Y."/>
            <person name="Zwiers L.-H."/>
            <person name="Turgeon B."/>
            <person name="Goodwin S."/>
            <person name="Spatafora J."/>
            <person name="Crous P."/>
            <person name="Grigoriev I."/>
        </authorList>
    </citation>
    <scope>NUCLEOTIDE SEQUENCE</scope>
    <source>
        <strain evidence="3">CBS 207.26</strain>
    </source>
</reference>
<dbReference type="PANTHER" id="PTHR28094:SF1">
    <property type="entry name" value="MEIOTICALLY UP-REGULATED GENE 113 PROTEIN"/>
    <property type="match status" value="1"/>
</dbReference>
<dbReference type="InterPro" id="IPR053006">
    <property type="entry name" value="Meiosis_regulatory"/>
</dbReference>
<feature type="region of interest" description="Disordered" evidence="1">
    <location>
        <begin position="835"/>
        <end position="867"/>
    </location>
</feature>
<feature type="compositionally biased region" description="Polar residues" evidence="1">
    <location>
        <begin position="559"/>
        <end position="585"/>
    </location>
</feature>
<feature type="region of interest" description="Disordered" evidence="1">
    <location>
        <begin position="521"/>
        <end position="585"/>
    </location>
</feature>
<feature type="region of interest" description="Disordered" evidence="1">
    <location>
        <begin position="769"/>
        <end position="819"/>
    </location>
</feature>
<evidence type="ECO:0000259" key="2">
    <source>
        <dbReference type="SMART" id="SM00974"/>
    </source>
</evidence>
<feature type="compositionally biased region" description="Low complexity" evidence="1">
    <location>
        <begin position="156"/>
        <end position="174"/>
    </location>
</feature>
<dbReference type="InterPro" id="IPR018306">
    <property type="entry name" value="Phage_T5_Orf172_DNA-bd"/>
</dbReference>
<dbReference type="OrthoDB" id="3511049at2759"/>
<proteinExistence type="predicted"/>
<feature type="compositionally biased region" description="Low complexity" evidence="1">
    <location>
        <begin position="777"/>
        <end position="787"/>
    </location>
</feature>
<organism evidence="3 4">
    <name type="scientific">Zopfia rhizophila CBS 207.26</name>
    <dbReference type="NCBI Taxonomy" id="1314779"/>
    <lineage>
        <taxon>Eukaryota</taxon>
        <taxon>Fungi</taxon>
        <taxon>Dikarya</taxon>
        <taxon>Ascomycota</taxon>
        <taxon>Pezizomycotina</taxon>
        <taxon>Dothideomycetes</taxon>
        <taxon>Dothideomycetes incertae sedis</taxon>
        <taxon>Zopfiaceae</taxon>
        <taxon>Zopfia</taxon>
    </lineage>
</organism>
<feature type="region of interest" description="Disordered" evidence="1">
    <location>
        <begin position="469"/>
        <end position="498"/>
    </location>
</feature>
<accession>A0A6A6ECZ7</accession>
<protein>
    <recommendedName>
        <fullName evidence="2">Bacteriophage T5 Orf172 DNA-binding domain-containing protein</fullName>
    </recommendedName>
</protein>
<dbReference type="Proteomes" id="UP000800200">
    <property type="component" value="Unassembled WGS sequence"/>
</dbReference>
<feature type="compositionally biased region" description="Polar residues" evidence="1">
    <location>
        <begin position="523"/>
        <end position="535"/>
    </location>
</feature>
<dbReference type="PANTHER" id="PTHR28094">
    <property type="entry name" value="MEIOTICALLY UP-REGULATED GENE 113 PROTEIN"/>
    <property type="match status" value="1"/>
</dbReference>
<feature type="region of interest" description="Disordered" evidence="1">
    <location>
        <begin position="424"/>
        <end position="445"/>
    </location>
</feature>
<feature type="compositionally biased region" description="Basic and acidic residues" evidence="1">
    <location>
        <begin position="424"/>
        <end position="444"/>
    </location>
</feature>
<dbReference type="Pfam" id="PF10544">
    <property type="entry name" value="T5orf172"/>
    <property type="match status" value="1"/>
</dbReference>
<dbReference type="AlphaFoldDB" id="A0A6A6ECZ7"/>
<evidence type="ECO:0000256" key="1">
    <source>
        <dbReference type="SAM" id="MobiDB-lite"/>
    </source>
</evidence>
<feature type="compositionally biased region" description="Acidic residues" evidence="1">
    <location>
        <begin position="886"/>
        <end position="897"/>
    </location>
</feature>
<evidence type="ECO:0000313" key="3">
    <source>
        <dbReference type="EMBL" id="KAF2188010.1"/>
    </source>
</evidence>
<feature type="region of interest" description="Disordered" evidence="1">
    <location>
        <begin position="880"/>
        <end position="899"/>
    </location>
</feature>
<dbReference type="EMBL" id="ML994625">
    <property type="protein sequence ID" value="KAF2188010.1"/>
    <property type="molecule type" value="Genomic_DNA"/>
</dbReference>
<feature type="compositionally biased region" description="Basic and acidic residues" evidence="1">
    <location>
        <begin position="856"/>
        <end position="866"/>
    </location>
</feature>